<comment type="caution">
    <text evidence="1">The sequence shown here is derived from an EMBL/GenBank/DDBJ whole genome shotgun (WGS) entry which is preliminary data.</text>
</comment>
<gene>
    <name evidence="1" type="ORF">GTA51_03510</name>
</gene>
<dbReference type="InterPro" id="IPR050114">
    <property type="entry name" value="UPF0173_UPF0282_UlaG_hydrolase"/>
</dbReference>
<dbReference type="Proteomes" id="UP000482487">
    <property type="component" value="Unassembled WGS sequence"/>
</dbReference>
<keyword evidence="1" id="KW-0378">Hydrolase</keyword>
<organism evidence="1 2">
    <name type="scientific">Solidesulfovibrio aerotolerans</name>
    <dbReference type="NCBI Taxonomy" id="295255"/>
    <lineage>
        <taxon>Bacteria</taxon>
        <taxon>Pseudomonadati</taxon>
        <taxon>Thermodesulfobacteriota</taxon>
        <taxon>Desulfovibrionia</taxon>
        <taxon>Desulfovibrionales</taxon>
        <taxon>Desulfovibrionaceae</taxon>
        <taxon>Solidesulfovibrio</taxon>
    </lineage>
</organism>
<evidence type="ECO:0000313" key="2">
    <source>
        <dbReference type="Proteomes" id="UP000482487"/>
    </source>
</evidence>
<keyword evidence="2" id="KW-1185">Reference proteome</keyword>
<name>A0A7C9IU91_9BACT</name>
<dbReference type="EMBL" id="WVUD01000003">
    <property type="protein sequence ID" value="MYL82203.1"/>
    <property type="molecule type" value="Genomic_DNA"/>
</dbReference>
<reference evidence="1 2" key="1">
    <citation type="submission" date="2020-01" db="EMBL/GenBank/DDBJ databases">
        <title>Genome sequence of Desulfovibrio aerotolerans DSM 16695(T).</title>
        <authorList>
            <person name="Karnachuk O."/>
            <person name="Avakyan M."/>
            <person name="Mardanov A."/>
            <person name="Kadnikov V."/>
            <person name="Ravin N."/>
        </authorList>
    </citation>
    <scope>NUCLEOTIDE SEQUENCE [LARGE SCALE GENOMIC DNA]</scope>
    <source>
        <strain evidence="1 2">DSM 16695</strain>
    </source>
</reference>
<dbReference type="AlphaFoldDB" id="A0A7C9IU91"/>
<protein>
    <submittedName>
        <fullName evidence="1">MBL fold metallo-hydrolase</fullName>
    </submittedName>
</protein>
<accession>A0A7C9IU91</accession>
<dbReference type="InterPro" id="IPR036866">
    <property type="entry name" value="RibonucZ/Hydroxyglut_hydro"/>
</dbReference>
<dbReference type="PANTHER" id="PTHR43546">
    <property type="entry name" value="UPF0173 METAL-DEPENDENT HYDROLASE MJ1163-RELATED"/>
    <property type="match status" value="1"/>
</dbReference>
<evidence type="ECO:0000313" key="1">
    <source>
        <dbReference type="EMBL" id="MYL82203.1"/>
    </source>
</evidence>
<dbReference type="PANTHER" id="PTHR43546:SF3">
    <property type="entry name" value="UPF0173 METAL-DEPENDENT HYDROLASE MJ1163"/>
    <property type="match status" value="1"/>
</dbReference>
<dbReference type="Pfam" id="PF13483">
    <property type="entry name" value="Lactamase_B_3"/>
    <property type="match status" value="1"/>
</dbReference>
<dbReference type="SUPFAM" id="SSF56281">
    <property type="entry name" value="Metallo-hydrolase/oxidoreductase"/>
    <property type="match status" value="1"/>
</dbReference>
<proteinExistence type="predicted"/>
<dbReference type="OrthoDB" id="36975at2"/>
<dbReference type="GO" id="GO:0016787">
    <property type="term" value="F:hydrolase activity"/>
    <property type="evidence" value="ECO:0007669"/>
    <property type="project" value="UniProtKB-KW"/>
</dbReference>
<dbReference type="Gene3D" id="3.60.15.10">
    <property type="entry name" value="Ribonuclease Z/Hydroxyacylglutathione hydrolase-like"/>
    <property type="match status" value="1"/>
</dbReference>
<sequence>MPARLLYIHHDCFILEAGAKTLLFDYPASRYLPQAAAQVAAAHLAGTDLTVFVSHSHDDHFDPNLAAATSRAASRRFVVSDDVADLYGTVLPADTVVLEPDMVREVGGMTVEGLESNDMGLAYRIDVAGLTVYFGGDLALWDWPGNSPAANRAVGMSWRRALTRLAERPVDVALTNMDPRLAESLSGAPELLQRVQPRYFAPMHLGGHVAYIEQYAERLTRDGSVLFRYARPGDVLDIEDAPAA</sequence>
<dbReference type="RefSeq" id="WP_160958726.1">
    <property type="nucleotide sequence ID" value="NZ_WVUD01000003.1"/>
</dbReference>